<dbReference type="Pfam" id="PF00842">
    <property type="entry name" value="Ala_racemase_C"/>
    <property type="match status" value="1"/>
</dbReference>
<dbReference type="GO" id="GO:0009252">
    <property type="term" value="P:peptidoglycan biosynthetic process"/>
    <property type="evidence" value="ECO:0007669"/>
    <property type="project" value="TreeGrafter"/>
</dbReference>
<gene>
    <name evidence="6" type="ORF">A5N15_02005</name>
</gene>
<comment type="caution">
    <text evidence="6">The sequence shown here is derived from an EMBL/GenBank/DDBJ whole genome shotgun (WGS) entry which is preliminary data.</text>
</comment>
<dbReference type="EMBL" id="LWGZ01000172">
    <property type="protein sequence ID" value="OAX67667.1"/>
    <property type="molecule type" value="Genomic_DNA"/>
</dbReference>
<comment type="cofactor">
    <cofactor evidence="1">
        <name>pyridoxal 5'-phosphate</name>
        <dbReference type="ChEBI" id="CHEBI:597326"/>
    </cofactor>
</comment>
<feature type="region of interest" description="Disordered" evidence="4">
    <location>
        <begin position="52"/>
        <end position="84"/>
    </location>
</feature>
<keyword evidence="3" id="KW-0413">Isomerase</keyword>
<dbReference type="AlphaFoldDB" id="A0A657IW67"/>
<keyword evidence="2" id="KW-0663">Pyridoxal phosphate</keyword>
<evidence type="ECO:0000313" key="6">
    <source>
        <dbReference type="EMBL" id="OAX67667.1"/>
    </source>
</evidence>
<evidence type="ECO:0000259" key="5">
    <source>
        <dbReference type="SMART" id="SM01005"/>
    </source>
</evidence>
<sequence>MTLQTFVDSVKEVPAGQGVSYGLRYRTETPTTLALIPVGYADGVPRVAEHGPVRIHPAGRPPGPSGSWGGSRWTRWSWTSASPG</sequence>
<protein>
    <recommendedName>
        <fullName evidence="5">Alanine racemase C-terminal domain-containing protein</fullName>
    </recommendedName>
</protein>
<dbReference type="SUPFAM" id="SSF50621">
    <property type="entry name" value="Alanine racemase C-terminal domain-like"/>
    <property type="match status" value="1"/>
</dbReference>
<dbReference type="InterPro" id="IPR000821">
    <property type="entry name" value="Ala_racemase"/>
</dbReference>
<dbReference type="GO" id="GO:0005829">
    <property type="term" value="C:cytosol"/>
    <property type="evidence" value="ECO:0007669"/>
    <property type="project" value="TreeGrafter"/>
</dbReference>
<dbReference type="PANTHER" id="PTHR30511">
    <property type="entry name" value="ALANINE RACEMASE"/>
    <property type="match status" value="1"/>
</dbReference>
<reference evidence="6 7" key="1">
    <citation type="submission" date="2016-04" db="EMBL/GenBank/DDBJ databases">
        <title>Identification of putative biosynthetic pathways for the production of bioactive secondary metabolites by the marine actinomycete Kocuria kristinae RUTW2-3.</title>
        <authorList>
            <person name="Waterworth S.C."/>
            <person name="Walmsley T.A."/>
            <person name="Matongo T."/>
            <person name="Davies-Coleman M.T."/>
            <person name="Dorrington R.A."/>
        </authorList>
    </citation>
    <scope>NUCLEOTIDE SEQUENCE [LARGE SCALE GENOMIC DNA]</scope>
    <source>
        <strain evidence="6 7">RUTW4-5</strain>
    </source>
</reference>
<proteinExistence type="predicted"/>
<organism evidence="6 7">
    <name type="scientific">Rothia kristinae</name>
    <dbReference type="NCBI Taxonomy" id="37923"/>
    <lineage>
        <taxon>Bacteria</taxon>
        <taxon>Bacillati</taxon>
        <taxon>Actinomycetota</taxon>
        <taxon>Actinomycetes</taxon>
        <taxon>Micrococcales</taxon>
        <taxon>Micrococcaceae</taxon>
        <taxon>Rothia</taxon>
    </lineage>
</organism>
<dbReference type="Gene3D" id="2.40.37.10">
    <property type="entry name" value="Lyase, Ornithine Decarboxylase, Chain A, domain 1"/>
    <property type="match status" value="1"/>
</dbReference>
<evidence type="ECO:0000256" key="1">
    <source>
        <dbReference type="ARBA" id="ARBA00001933"/>
    </source>
</evidence>
<evidence type="ECO:0000256" key="3">
    <source>
        <dbReference type="ARBA" id="ARBA00023235"/>
    </source>
</evidence>
<dbReference type="InterPro" id="IPR009006">
    <property type="entry name" value="Ala_racemase/Decarboxylase_C"/>
</dbReference>
<evidence type="ECO:0000313" key="7">
    <source>
        <dbReference type="Proteomes" id="UP000092021"/>
    </source>
</evidence>
<evidence type="ECO:0000256" key="2">
    <source>
        <dbReference type="ARBA" id="ARBA00022898"/>
    </source>
</evidence>
<name>A0A657IW67_9MICC</name>
<dbReference type="GO" id="GO:0030632">
    <property type="term" value="P:D-alanine biosynthetic process"/>
    <property type="evidence" value="ECO:0007669"/>
    <property type="project" value="TreeGrafter"/>
</dbReference>
<accession>A0A657IW67</accession>
<dbReference type="Proteomes" id="UP000092021">
    <property type="component" value="Unassembled WGS sequence"/>
</dbReference>
<dbReference type="PRINTS" id="PR00992">
    <property type="entry name" value="ALARACEMASE"/>
</dbReference>
<dbReference type="PANTHER" id="PTHR30511:SF0">
    <property type="entry name" value="ALANINE RACEMASE, CATABOLIC-RELATED"/>
    <property type="match status" value="1"/>
</dbReference>
<dbReference type="InterPro" id="IPR011079">
    <property type="entry name" value="Ala_racemase_C"/>
</dbReference>
<dbReference type="GO" id="GO:0030170">
    <property type="term" value="F:pyridoxal phosphate binding"/>
    <property type="evidence" value="ECO:0007669"/>
    <property type="project" value="TreeGrafter"/>
</dbReference>
<feature type="domain" description="Alanine racemase C-terminal" evidence="5">
    <location>
        <begin position="1"/>
        <end position="79"/>
    </location>
</feature>
<feature type="compositionally biased region" description="Low complexity" evidence="4">
    <location>
        <begin position="70"/>
        <end position="84"/>
    </location>
</feature>
<dbReference type="GO" id="GO:0008784">
    <property type="term" value="F:alanine racemase activity"/>
    <property type="evidence" value="ECO:0007669"/>
    <property type="project" value="InterPro"/>
</dbReference>
<evidence type="ECO:0000256" key="4">
    <source>
        <dbReference type="SAM" id="MobiDB-lite"/>
    </source>
</evidence>
<dbReference type="SMART" id="SM01005">
    <property type="entry name" value="Ala_racemase_C"/>
    <property type="match status" value="1"/>
</dbReference>